<organism evidence="9 10">
    <name type="scientific">Alkaliphilus pronyensis</name>
    <dbReference type="NCBI Taxonomy" id="1482732"/>
    <lineage>
        <taxon>Bacteria</taxon>
        <taxon>Bacillati</taxon>
        <taxon>Bacillota</taxon>
        <taxon>Clostridia</taxon>
        <taxon>Peptostreptococcales</taxon>
        <taxon>Natronincolaceae</taxon>
        <taxon>Alkaliphilus</taxon>
    </lineage>
</organism>
<feature type="transmembrane region" description="Helical" evidence="7">
    <location>
        <begin position="248"/>
        <end position="264"/>
    </location>
</feature>
<evidence type="ECO:0000256" key="6">
    <source>
        <dbReference type="ARBA" id="ARBA00023136"/>
    </source>
</evidence>
<evidence type="ECO:0000256" key="2">
    <source>
        <dbReference type="ARBA" id="ARBA00007362"/>
    </source>
</evidence>
<feature type="transmembrane region" description="Helical" evidence="7">
    <location>
        <begin position="96"/>
        <end position="117"/>
    </location>
</feature>
<dbReference type="Pfam" id="PF00892">
    <property type="entry name" value="EamA"/>
    <property type="match status" value="2"/>
</dbReference>
<comment type="caution">
    <text evidence="9">The sequence shown here is derived from an EMBL/GenBank/DDBJ whole genome shotgun (WGS) entry which is preliminary data.</text>
</comment>
<dbReference type="RefSeq" id="WP_151861431.1">
    <property type="nucleotide sequence ID" value="NZ_WBZC01000032.1"/>
</dbReference>
<evidence type="ECO:0000259" key="8">
    <source>
        <dbReference type="Pfam" id="PF00892"/>
    </source>
</evidence>
<evidence type="ECO:0000256" key="1">
    <source>
        <dbReference type="ARBA" id="ARBA00004651"/>
    </source>
</evidence>
<protein>
    <submittedName>
        <fullName evidence="9">DMT family transporter</fullName>
    </submittedName>
</protein>
<gene>
    <name evidence="9" type="ORF">F8154_09745</name>
</gene>
<accession>A0A6I0F9Y4</accession>
<dbReference type="Proteomes" id="UP000432715">
    <property type="component" value="Unassembled WGS sequence"/>
</dbReference>
<feature type="transmembrane region" description="Helical" evidence="7">
    <location>
        <begin position="129"/>
        <end position="147"/>
    </location>
</feature>
<comment type="subcellular location">
    <subcellularLocation>
        <location evidence="1">Cell membrane</location>
        <topology evidence="1">Multi-pass membrane protein</topology>
    </subcellularLocation>
</comment>
<dbReference type="PANTHER" id="PTHR32322:SF18">
    <property type="entry name" value="S-ADENOSYLMETHIONINE_S-ADENOSYLHOMOCYSTEINE TRANSPORTER"/>
    <property type="match status" value="1"/>
</dbReference>
<evidence type="ECO:0000313" key="10">
    <source>
        <dbReference type="Proteomes" id="UP000432715"/>
    </source>
</evidence>
<keyword evidence="10" id="KW-1185">Reference proteome</keyword>
<feature type="transmembrane region" description="Helical" evidence="7">
    <location>
        <begin position="153"/>
        <end position="172"/>
    </location>
</feature>
<dbReference type="AlphaFoldDB" id="A0A6I0F9Y4"/>
<feature type="transmembrane region" description="Helical" evidence="7">
    <location>
        <begin position="214"/>
        <end position="236"/>
    </location>
</feature>
<sequence length="307" mass="33967">MKIKTISATIAILATVLFWGISASSNKIVLREVPPATLALLRFLIASFFLAIINKKMKHNITFNPQDKKRLVLCGVIGVSVYFIFENYGLRFISASNATILLASIPLFTVAIEAIVYKKPIGLKKMMGVFLSLIGVVLVIGNSISINTNLQEIVGSFLIIGAALSWAVYSILNKPLEGKYPTIILTLKQGIYGAMFLVPFAIVEYREWQAISLISWINILYLALFCSAICYFLYLYALKHLGASQTNVYINLMPFIGVIAAYLLLGERLYFLQLLGGLIILSGILIVNKSEAKEPMAVKVEMVKDVK</sequence>
<evidence type="ECO:0000256" key="7">
    <source>
        <dbReference type="SAM" id="Phobius"/>
    </source>
</evidence>
<evidence type="ECO:0000256" key="4">
    <source>
        <dbReference type="ARBA" id="ARBA00022692"/>
    </source>
</evidence>
<feature type="transmembrane region" description="Helical" evidence="7">
    <location>
        <begin position="71"/>
        <end position="90"/>
    </location>
</feature>
<feature type="transmembrane region" description="Helical" evidence="7">
    <location>
        <begin position="184"/>
        <end position="202"/>
    </location>
</feature>
<dbReference type="GO" id="GO:0005886">
    <property type="term" value="C:plasma membrane"/>
    <property type="evidence" value="ECO:0007669"/>
    <property type="project" value="UniProtKB-SubCell"/>
</dbReference>
<dbReference type="EMBL" id="WBZC01000032">
    <property type="protein sequence ID" value="KAB3534108.1"/>
    <property type="molecule type" value="Genomic_DNA"/>
</dbReference>
<feature type="domain" description="EamA" evidence="8">
    <location>
        <begin position="155"/>
        <end position="288"/>
    </location>
</feature>
<dbReference type="SUPFAM" id="SSF103481">
    <property type="entry name" value="Multidrug resistance efflux transporter EmrE"/>
    <property type="match status" value="2"/>
</dbReference>
<evidence type="ECO:0000256" key="5">
    <source>
        <dbReference type="ARBA" id="ARBA00022989"/>
    </source>
</evidence>
<dbReference type="PANTHER" id="PTHR32322">
    <property type="entry name" value="INNER MEMBRANE TRANSPORTER"/>
    <property type="match status" value="1"/>
</dbReference>
<feature type="transmembrane region" description="Helical" evidence="7">
    <location>
        <begin position="33"/>
        <end position="51"/>
    </location>
</feature>
<reference evidence="9 10" key="1">
    <citation type="submission" date="2019-10" db="EMBL/GenBank/DDBJ databases">
        <title>Alkaliphilus serpentinus sp. nov. and Alkaliphilus pronyensis sp. nov., two novel anaerobic alkaliphilic species isolated from the serpentinized-hosted hydrothermal field of the Prony Bay (New Caledonia).</title>
        <authorList>
            <person name="Postec A."/>
        </authorList>
    </citation>
    <scope>NUCLEOTIDE SEQUENCE [LARGE SCALE GENOMIC DNA]</scope>
    <source>
        <strain evidence="9 10">LacV</strain>
    </source>
</reference>
<feature type="domain" description="EamA" evidence="8">
    <location>
        <begin position="8"/>
        <end position="140"/>
    </location>
</feature>
<dbReference type="InterPro" id="IPR000620">
    <property type="entry name" value="EamA_dom"/>
</dbReference>
<evidence type="ECO:0000313" key="9">
    <source>
        <dbReference type="EMBL" id="KAB3534108.1"/>
    </source>
</evidence>
<dbReference type="OrthoDB" id="9805239at2"/>
<dbReference type="InterPro" id="IPR037185">
    <property type="entry name" value="EmrE-like"/>
</dbReference>
<dbReference type="Gene3D" id="1.10.3730.20">
    <property type="match status" value="1"/>
</dbReference>
<keyword evidence="4 7" id="KW-0812">Transmembrane</keyword>
<keyword evidence="3" id="KW-1003">Cell membrane</keyword>
<keyword evidence="5 7" id="KW-1133">Transmembrane helix</keyword>
<keyword evidence="6 7" id="KW-0472">Membrane</keyword>
<evidence type="ECO:0000256" key="3">
    <source>
        <dbReference type="ARBA" id="ARBA00022475"/>
    </source>
</evidence>
<dbReference type="InterPro" id="IPR050638">
    <property type="entry name" value="AA-Vitamin_Transporters"/>
</dbReference>
<name>A0A6I0F9Y4_9FIRM</name>
<comment type="similarity">
    <text evidence="2">Belongs to the EamA transporter family.</text>
</comment>
<feature type="transmembrane region" description="Helical" evidence="7">
    <location>
        <begin position="270"/>
        <end position="287"/>
    </location>
</feature>
<proteinExistence type="inferred from homology"/>